<sequence>MAATPTITPQGLATALPRMIGYQPRDMLCVVALAEQEGKATIVGVATVPREPEQEARLVAINAVRDLAAQRAEFFHLVGYEDAPGRVLPLMAAAEVEVSMSDAALLGSLLVSGGMVTDTVTQESAPLDEVSDDLTHLAPAPTHDRDGMVAAWAARGTLTPKDTGRPWVDAWVHVLEGTADDADVQAAAYALQDVDVRDVIIGTAATFPWPMPTDVGADVEPLRKFADRLNVDALRRAVVRLADGPDAVPFLTVAACLTYAAGRIETAMLRARLDALNAREHYRLAALILAIYDRAIGPKDLFRAR</sequence>
<organism evidence="1 2">
    <name type="scientific">Luteipulveratus halotolerans</name>
    <dbReference type="NCBI Taxonomy" id="1631356"/>
    <lineage>
        <taxon>Bacteria</taxon>
        <taxon>Bacillati</taxon>
        <taxon>Actinomycetota</taxon>
        <taxon>Actinomycetes</taxon>
        <taxon>Micrococcales</taxon>
        <taxon>Dermacoccaceae</taxon>
        <taxon>Luteipulveratus</taxon>
    </lineage>
</organism>
<comment type="caution">
    <text evidence="1">The sequence shown here is derived from an EMBL/GenBank/DDBJ whole genome shotgun (WGS) entry which is preliminary data.</text>
</comment>
<dbReference type="Proteomes" id="UP000037397">
    <property type="component" value="Unassembled WGS sequence"/>
</dbReference>
<gene>
    <name evidence="1" type="ORF">VV01_00095</name>
</gene>
<keyword evidence="2" id="KW-1185">Reference proteome</keyword>
<dbReference type="EMBL" id="LAIR01000001">
    <property type="protein sequence ID" value="KNX39674.1"/>
    <property type="molecule type" value="Genomic_DNA"/>
</dbReference>
<dbReference type="RefSeq" id="WP_050668113.1">
    <property type="nucleotide sequence ID" value="NZ_LAIR01000001.1"/>
</dbReference>
<proteinExistence type="predicted"/>
<reference evidence="2" key="1">
    <citation type="submission" date="2015-03" db="EMBL/GenBank/DDBJ databases">
        <title>Luteipulveratus halotolerans sp. nov., a novel actinobacterium (Dermacoccaceae) from Sarawak, Malaysia.</title>
        <authorList>
            <person name="Juboi H."/>
            <person name="Basik A."/>
            <person name="Shamsul S.S."/>
            <person name="Arnold P."/>
            <person name="Schmitt E.K."/>
            <person name="Sanglier J.-J."/>
            <person name="Yeo T."/>
        </authorList>
    </citation>
    <scope>NUCLEOTIDE SEQUENCE [LARGE SCALE GENOMIC DNA]</scope>
    <source>
        <strain evidence="2">C296001</strain>
    </source>
</reference>
<evidence type="ECO:0000313" key="1">
    <source>
        <dbReference type="EMBL" id="KNX39674.1"/>
    </source>
</evidence>
<name>A0A0L6CPI7_9MICO</name>
<accession>A0A0L6CPI7</accession>
<dbReference type="AlphaFoldDB" id="A0A0L6CPI7"/>
<dbReference type="OrthoDB" id="4954868at2"/>
<evidence type="ECO:0008006" key="3">
    <source>
        <dbReference type="Google" id="ProtNLM"/>
    </source>
</evidence>
<evidence type="ECO:0000313" key="2">
    <source>
        <dbReference type="Proteomes" id="UP000037397"/>
    </source>
</evidence>
<dbReference type="STRING" id="1631356.VV01_00095"/>
<protein>
    <recommendedName>
        <fullName evidence="3">DUF4192 domain-containing protein</fullName>
    </recommendedName>
</protein>